<dbReference type="Proteomes" id="UP000198914">
    <property type="component" value="Unassembled WGS sequence"/>
</dbReference>
<keyword evidence="4 8" id="KW-1003">Cell membrane</keyword>
<evidence type="ECO:0000256" key="8">
    <source>
        <dbReference type="RuleBase" id="RU363041"/>
    </source>
</evidence>
<feature type="transmembrane region" description="Helical" evidence="8">
    <location>
        <begin position="170"/>
        <end position="191"/>
    </location>
</feature>
<feature type="transmembrane region" description="Helical" evidence="8">
    <location>
        <begin position="6"/>
        <end position="27"/>
    </location>
</feature>
<evidence type="ECO:0000256" key="5">
    <source>
        <dbReference type="ARBA" id="ARBA00022692"/>
    </source>
</evidence>
<organism evidence="9 10">
    <name type="scientific">Jannaschia faecimaris</name>
    <dbReference type="NCBI Taxonomy" id="1244108"/>
    <lineage>
        <taxon>Bacteria</taxon>
        <taxon>Pseudomonadati</taxon>
        <taxon>Pseudomonadota</taxon>
        <taxon>Alphaproteobacteria</taxon>
        <taxon>Rhodobacterales</taxon>
        <taxon>Roseobacteraceae</taxon>
        <taxon>Jannaschia</taxon>
    </lineage>
</organism>
<evidence type="ECO:0000256" key="1">
    <source>
        <dbReference type="ARBA" id="ARBA00004651"/>
    </source>
</evidence>
<reference evidence="10" key="1">
    <citation type="submission" date="2016-10" db="EMBL/GenBank/DDBJ databases">
        <authorList>
            <person name="Varghese N."/>
            <person name="Submissions S."/>
        </authorList>
    </citation>
    <scope>NUCLEOTIDE SEQUENCE [LARGE SCALE GENOMIC DNA]</scope>
    <source>
        <strain evidence="10">DSM 100420</strain>
    </source>
</reference>
<dbReference type="EMBL" id="FNPX01000003">
    <property type="protein sequence ID" value="SDY82379.1"/>
    <property type="molecule type" value="Genomic_DNA"/>
</dbReference>
<evidence type="ECO:0000313" key="10">
    <source>
        <dbReference type="Proteomes" id="UP000198914"/>
    </source>
</evidence>
<keyword evidence="6 8" id="KW-1133">Transmembrane helix</keyword>
<dbReference type="PANTHER" id="PTHR30269:SF37">
    <property type="entry name" value="MEMBRANE TRANSPORTER PROTEIN"/>
    <property type="match status" value="1"/>
</dbReference>
<keyword evidence="3" id="KW-0813">Transport</keyword>
<sequence length="247" mass="25791">MTAFGLSAGDLCWLAGVAALAGLVRGFSGFGTALIYVPLASLSLPPLWVLVTLTVMDLIGPLPNIPRAFRDGRPRQVAVLAGTAALTLLPGLWLLDRMPAEVFRWLVAGLCLVTVILMASGWRWSGRMTPVVTVAAGGLSGFLGGVSGLAGPPVILIYMSAPLPAKVIRANLMMFLVAWDGIFGTVLFASGRLSLEPVLLGGTLVPLYLLANWLGARVFGAGNGNDRAYRVVAYVLIVGAALLALPI</sequence>
<dbReference type="InterPro" id="IPR002781">
    <property type="entry name" value="TM_pro_TauE-like"/>
</dbReference>
<evidence type="ECO:0000256" key="6">
    <source>
        <dbReference type="ARBA" id="ARBA00022989"/>
    </source>
</evidence>
<keyword evidence="10" id="KW-1185">Reference proteome</keyword>
<dbReference type="STRING" id="1244108.SAMN05444004_103232"/>
<dbReference type="AlphaFoldDB" id="A0A1H3N2B4"/>
<feature type="transmembrane region" description="Helical" evidence="8">
    <location>
        <begin position="228"/>
        <end position="245"/>
    </location>
</feature>
<dbReference type="PANTHER" id="PTHR30269">
    <property type="entry name" value="TRANSMEMBRANE PROTEIN YFCA"/>
    <property type="match status" value="1"/>
</dbReference>
<keyword evidence="5 8" id="KW-0812">Transmembrane</keyword>
<evidence type="ECO:0000313" key="9">
    <source>
        <dbReference type="EMBL" id="SDY82379.1"/>
    </source>
</evidence>
<feature type="transmembrane region" description="Helical" evidence="8">
    <location>
        <begin position="76"/>
        <end position="95"/>
    </location>
</feature>
<name>A0A1H3N2B4_9RHOB</name>
<comment type="similarity">
    <text evidence="2 8">Belongs to the 4-toluene sulfonate uptake permease (TSUP) (TC 2.A.102) family.</text>
</comment>
<dbReference type="Pfam" id="PF01925">
    <property type="entry name" value="TauE"/>
    <property type="match status" value="1"/>
</dbReference>
<protein>
    <recommendedName>
        <fullName evidence="8">Probable membrane transporter protein</fullName>
    </recommendedName>
</protein>
<evidence type="ECO:0000256" key="4">
    <source>
        <dbReference type="ARBA" id="ARBA00022475"/>
    </source>
</evidence>
<evidence type="ECO:0000256" key="7">
    <source>
        <dbReference type="ARBA" id="ARBA00023136"/>
    </source>
</evidence>
<gene>
    <name evidence="9" type="ORF">SAMN05444004_103232</name>
</gene>
<proteinExistence type="inferred from homology"/>
<feature type="transmembrane region" description="Helical" evidence="8">
    <location>
        <begin position="197"/>
        <end position="216"/>
    </location>
</feature>
<feature type="transmembrane region" description="Helical" evidence="8">
    <location>
        <begin position="102"/>
        <end position="122"/>
    </location>
</feature>
<accession>A0A1H3N2B4</accession>
<dbReference type="InterPro" id="IPR052017">
    <property type="entry name" value="TSUP"/>
</dbReference>
<feature type="transmembrane region" description="Helical" evidence="8">
    <location>
        <begin position="34"/>
        <end position="56"/>
    </location>
</feature>
<comment type="subcellular location">
    <subcellularLocation>
        <location evidence="1 8">Cell membrane</location>
        <topology evidence="1 8">Multi-pass membrane protein</topology>
    </subcellularLocation>
</comment>
<evidence type="ECO:0000256" key="2">
    <source>
        <dbReference type="ARBA" id="ARBA00009142"/>
    </source>
</evidence>
<dbReference type="GO" id="GO:0005886">
    <property type="term" value="C:plasma membrane"/>
    <property type="evidence" value="ECO:0007669"/>
    <property type="project" value="UniProtKB-SubCell"/>
</dbReference>
<keyword evidence="7 8" id="KW-0472">Membrane</keyword>
<dbReference type="RefSeq" id="WP_170831358.1">
    <property type="nucleotide sequence ID" value="NZ_FNPX01000003.1"/>
</dbReference>
<feature type="transmembrane region" description="Helical" evidence="8">
    <location>
        <begin position="134"/>
        <end position="158"/>
    </location>
</feature>
<evidence type="ECO:0000256" key="3">
    <source>
        <dbReference type="ARBA" id="ARBA00022448"/>
    </source>
</evidence>